<dbReference type="NCBIfam" id="TIGR00036">
    <property type="entry name" value="dapB"/>
    <property type="match status" value="1"/>
</dbReference>
<comment type="caution">
    <text evidence="13">Was originally thought to be a dihydrodipicolinate reductase (DHDPR), catalyzing the conversion of dihydrodipicolinate to tetrahydrodipicolinate. However, it was shown in E.coli that the substrate of the enzymatic reaction is not dihydrodipicolinate (DHDP) but in fact (2S,4S)-4-hydroxy-2,3,4,5-tetrahydrodipicolinic acid (HTPA), the product released by the DapA-catalyzed reaction.</text>
</comment>
<feature type="binding site" evidence="13">
    <location>
        <begin position="148"/>
        <end position="149"/>
    </location>
    <ligand>
        <name>(S)-2,3,4,5-tetrahydrodipicolinate</name>
        <dbReference type="ChEBI" id="CHEBI:16845"/>
    </ligand>
</feature>
<dbReference type="Pfam" id="PF01113">
    <property type="entry name" value="DapB_N"/>
    <property type="match status" value="1"/>
</dbReference>
<dbReference type="KEGG" id="wma:WM2015_1831"/>
<feature type="active site" description="Proton donor" evidence="13">
    <location>
        <position position="142"/>
    </location>
</feature>
<dbReference type="SUPFAM" id="SSF51735">
    <property type="entry name" value="NAD(P)-binding Rossmann-fold domains"/>
    <property type="match status" value="1"/>
</dbReference>
<dbReference type="GO" id="GO:0051287">
    <property type="term" value="F:NAD binding"/>
    <property type="evidence" value="ECO:0007669"/>
    <property type="project" value="UniProtKB-UniRule"/>
</dbReference>
<dbReference type="GO" id="GO:0016726">
    <property type="term" value="F:oxidoreductase activity, acting on CH or CH2 groups, NAD or NADP as acceptor"/>
    <property type="evidence" value="ECO:0007669"/>
    <property type="project" value="UniProtKB-UniRule"/>
</dbReference>
<name>A0A0K0XX00_9GAMM</name>
<sequence length="249" mass="26991">MGYAWPMSIEVLLSGATGTIGRALIAFMDGEEHYRLAGTASRDRFFEPDVDADVVIDFSHPSLLEKTLAFAHRRRLPLVIGTTGLSAELAGHIKQAAADIPICQAANFSIGVNLLMRLAGQAAAILGEDFDLEITEVHHRRKIDAPSGTALALGATLAKARGLDIDEASVFDRTRHRIPRSKHEIGYQSIRGGDVVGEHTVHLLGDGERLELTHRASRREVFAQGALLAARKLMQRSAGLVDFADLVLD</sequence>
<comment type="subunit">
    <text evidence="13">Homotetramer.</text>
</comment>
<comment type="pathway">
    <text evidence="9 13">Amino-acid biosynthesis; L-lysine biosynthesis via DAP pathway; (S)-tetrahydrodipicolinate from L-aspartate: step 4/4.</text>
</comment>
<feature type="domain" description="Dihydrodipicolinate reductase C-terminal" evidence="15">
    <location>
        <begin position="111"/>
        <end position="246"/>
    </location>
</feature>
<evidence type="ECO:0000256" key="6">
    <source>
        <dbReference type="ARBA" id="ARBA00023002"/>
    </source>
</evidence>
<keyword evidence="7 13" id="KW-0520">NAD</keyword>
<comment type="catalytic activity">
    <reaction evidence="11 13">
        <text>(S)-2,3,4,5-tetrahydrodipicolinate + NADP(+) + H2O = (2S,4S)-4-hydroxy-2,3,4,5-tetrahydrodipicolinate + NADPH + H(+)</text>
        <dbReference type="Rhea" id="RHEA:35331"/>
        <dbReference type="ChEBI" id="CHEBI:15377"/>
        <dbReference type="ChEBI" id="CHEBI:15378"/>
        <dbReference type="ChEBI" id="CHEBI:16845"/>
        <dbReference type="ChEBI" id="CHEBI:57783"/>
        <dbReference type="ChEBI" id="CHEBI:58349"/>
        <dbReference type="ChEBI" id="CHEBI:67139"/>
        <dbReference type="EC" id="1.17.1.8"/>
    </reaction>
</comment>
<dbReference type="InterPro" id="IPR022664">
    <property type="entry name" value="DapB_N_CS"/>
</dbReference>
<evidence type="ECO:0000256" key="9">
    <source>
        <dbReference type="ARBA" id="ARBA00037922"/>
    </source>
</evidence>
<gene>
    <name evidence="13" type="primary">dapB</name>
    <name evidence="16" type="ORF">WM2015_1831</name>
</gene>
<feature type="binding site" evidence="13">
    <location>
        <position position="139"/>
    </location>
    <ligand>
        <name>(S)-2,3,4,5-tetrahydrodipicolinate</name>
        <dbReference type="ChEBI" id="CHEBI:16845"/>
    </ligand>
</feature>
<evidence type="ECO:0000256" key="2">
    <source>
        <dbReference type="ARBA" id="ARBA00022490"/>
    </source>
</evidence>
<feature type="binding site" evidence="13">
    <location>
        <begin position="15"/>
        <end position="20"/>
    </location>
    <ligand>
        <name>NAD(+)</name>
        <dbReference type="ChEBI" id="CHEBI:57540"/>
    </ligand>
</feature>
<dbReference type="InterPro" id="IPR022663">
    <property type="entry name" value="DapB_C"/>
</dbReference>
<evidence type="ECO:0000256" key="8">
    <source>
        <dbReference type="ARBA" id="ARBA00023154"/>
    </source>
</evidence>
<proteinExistence type="inferred from homology"/>
<evidence type="ECO:0000256" key="11">
    <source>
        <dbReference type="ARBA" id="ARBA00049080"/>
    </source>
</evidence>
<feature type="binding site" evidence="13">
    <location>
        <position position="47"/>
    </location>
    <ligand>
        <name>NAD(+)</name>
        <dbReference type="ChEBI" id="CHEBI:57540"/>
    </ligand>
</feature>
<dbReference type="InterPro" id="IPR036291">
    <property type="entry name" value="NAD(P)-bd_dom_sf"/>
</dbReference>
<comment type="catalytic activity">
    <reaction evidence="12 13">
        <text>(S)-2,3,4,5-tetrahydrodipicolinate + NAD(+) + H2O = (2S,4S)-4-hydroxy-2,3,4,5-tetrahydrodipicolinate + NADH + H(+)</text>
        <dbReference type="Rhea" id="RHEA:35323"/>
        <dbReference type="ChEBI" id="CHEBI:15377"/>
        <dbReference type="ChEBI" id="CHEBI:15378"/>
        <dbReference type="ChEBI" id="CHEBI:16845"/>
        <dbReference type="ChEBI" id="CHEBI:57540"/>
        <dbReference type="ChEBI" id="CHEBI:57945"/>
        <dbReference type="ChEBI" id="CHEBI:67139"/>
        <dbReference type="EC" id="1.17.1.8"/>
    </reaction>
</comment>
<evidence type="ECO:0000256" key="10">
    <source>
        <dbReference type="ARBA" id="ARBA00038983"/>
    </source>
</evidence>
<dbReference type="GO" id="GO:0050661">
    <property type="term" value="F:NADP binding"/>
    <property type="evidence" value="ECO:0007669"/>
    <property type="project" value="UniProtKB-UniRule"/>
</dbReference>
<dbReference type="AlphaFoldDB" id="A0A0K0XX00"/>
<evidence type="ECO:0000259" key="15">
    <source>
        <dbReference type="Pfam" id="PF05173"/>
    </source>
</evidence>
<dbReference type="Proteomes" id="UP000066624">
    <property type="component" value="Chromosome"/>
</dbReference>
<keyword evidence="5 13" id="KW-0220">Diaminopimelate biosynthesis</keyword>
<dbReference type="UniPathway" id="UPA00034">
    <property type="reaction ID" value="UER00018"/>
</dbReference>
<dbReference type="GO" id="GO:0005737">
    <property type="term" value="C:cytoplasm"/>
    <property type="evidence" value="ECO:0007669"/>
    <property type="project" value="UniProtKB-SubCell"/>
</dbReference>
<dbReference type="PANTHER" id="PTHR20836:SF0">
    <property type="entry name" value="4-HYDROXY-TETRAHYDRODIPICOLINATE REDUCTASE 1, CHLOROPLASTIC-RELATED"/>
    <property type="match status" value="1"/>
</dbReference>
<organism evidence="16 17">
    <name type="scientific">Wenzhouxiangella marina</name>
    <dbReference type="NCBI Taxonomy" id="1579979"/>
    <lineage>
        <taxon>Bacteria</taxon>
        <taxon>Pseudomonadati</taxon>
        <taxon>Pseudomonadota</taxon>
        <taxon>Gammaproteobacteria</taxon>
        <taxon>Chromatiales</taxon>
        <taxon>Wenzhouxiangellaceae</taxon>
        <taxon>Wenzhouxiangella</taxon>
    </lineage>
</organism>
<evidence type="ECO:0000313" key="17">
    <source>
        <dbReference type="Proteomes" id="UP000066624"/>
    </source>
</evidence>
<dbReference type="EC" id="1.17.1.8" evidence="10 13"/>
<keyword evidence="17" id="KW-1185">Reference proteome</keyword>
<dbReference type="CDD" id="cd02274">
    <property type="entry name" value="DHDPR_N"/>
    <property type="match status" value="1"/>
</dbReference>
<dbReference type="SUPFAM" id="SSF55347">
    <property type="entry name" value="Glyceraldehyde-3-phosphate dehydrogenase-like, C-terminal domain"/>
    <property type="match status" value="1"/>
</dbReference>
<evidence type="ECO:0000256" key="12">
    <source>
        <dbReference type="ARBA" id="ARBA00049396"/>
    </source>
</evidence>
<dbReference type="PANTHER" id="PTHR20836">
    <property type="entry name" value="DIHYDRODIPICOLINATE REDUCTASE"/>
    <property type="match status" value="1"/>
</dbReference>
<feature type="domain" description="Dihydrodipicolinate reductase N-terminal" evidence="14">
    <location>
        <begin position="9"/>
        <end position="108"/>
    </location>
</feature>
<comment type="function">
    <text evidence="13">Catalyzes the conversion of 4-hydroxy-tetrahydrodipicolinate (HTPA) to tetrahydrodipicolinate.</text>
</comment>
<dbReference type="PATRIC" id="fig|1579979.3.peg.1874"/>
<reference evidence="16 17" key="1">
    <citation type="submission" date="2015-07" db="EMBL/GenBank/DDBJ databases">
        <authorList>
            <person name="Noorani M."/>
        </authorList>
    </citation>
    <scope>NUCLEOTIDE SEQUENCE [LARGE SCALE GENOMIC DNA]</scope>
    <source>
        <strain evidence="16 17">KCTC 42284</strain>
    </source>
</reference>
<evidence type="ECO:0000313" key="16">
    <source>
        <dbReference type="EMBL" id="AKS42198.1"/>
    </source>
</evidence>
<feature type="active site" description="Proton donor/acceptor" evidence="13">
    <location>
        <position position="138"/>
    </location>
</feature>
<dbReference type="Gene3D" id="3.30.360.10">
    <property type="entry name" value="Dihydrodipicolinate Reductase, domain 2"/>
    <property type="match status" value="1"/>
</dbReference>
<dbReference type="EMBL" id="CP012154">
    <property type="protein sequence ID" value="AKS42198.1"/>
    <property type="molecule type" value="Genomic_DNA"/>
</dbReference>
<evidence type="ECO:0000256" key="4">
    <source>
        <dbReference type="ARBA" id="ARBA00022857"/>
    </source>
</evidence>
<dbReference type="STRING" id="1579979.WM2015_1831"/>
<keyword evidence="2 13" id="KW-0963">Cytoplasm</keyword>
<dbReference type="GO" id="GO:0019877">
    <property type="term" value="P:diaminopimelate biosynthetic process"/>
    <property type="evidence" value="ECO:0007669"/>
    <property type="project" value="UniProtKB-UniRule"/>
</dbReference>
<dbReference type="Pfam" id="PF05173">
    <property type="entry name" value="DapB_C"/>
    <property type="match status" value="1"/>
</dbReference>
<evidence type="ECO:0000256" key="1">
    <source>
        <dbReference type="ARBA" id="ARBA00006642"/>
    </source>
</evidence>
<dbReference type="GO" id="GO:0008839">
    <property type="term" value="F:4-hydroxy-tetrahydrodipicolinate reductase"/>
    <property type="evidence" value="ECO:0007669"/>
    <property type="project" value="UniProtKB-UniRule"/>
</dbReference>
<feature type="binding site" evidence="13">
    <location>
        <begin position="81"/>
        <end position="83"/>
    </location>
    <ligand>
        <name>NAD(+)</name>
        <dbReference type="ChEBI" id="CHEBI:57540"/>
    </ligand>
</feature>
<dbReference type="PIRSF" id="PIRSF000161">
    <property type="entry name" value="DHPR"/>
    <property type="match status" value="1"/>
</dbReference>
<evidence type="ECO:0000256" key="5">
    <source>
        <dbReference type="ARBA" id="ARBA00022915"/>
    </source>
</evidence>
<keyword evidence="8 13" id="KW-0457">Lysine biosynthesis</keyword>
<comment type="caution">
    <text evidence="13">Lacks conserved residue(s) required for the propagation of feature annotation.</text>
</comment>
<evidence type="ECO:0000259" key="14">
    <source>
        <dbReference type="Pfam" id="PF01113"/>
    </source>
</evidence>
<feature type="binding site" evidence="13">
    <location>
        <begin position="105"/>
        <end position="108"/>
    </location>
    <ligand>
        <name>NAD(+)</name>
        <dbReference type="ChEBI" id="CHEBI:57540"/>
    </ligand>
</feature>
<accession>A0A0K0XX00</accession>
<dbReference type="InterPro" id="IPR023940">
    <property type="entry name" value="DHDPR_bac"/>
</dbReference>
<evidence type="ECO:0000256" key="7">
    <source>
        <dbReference type="ARBA" id="ARBA00023027"/>
    </source>
</evidence>
<comment type="subcellular location">
    <subcellularLocation>
        <location evidence="13">Cytoplasm</location>
    </subcellularLocation>
</comment>
<dbReference type="InterPro" id="IPR000846">
    <property type="entry name" value="DapB_N"/>
</dbReference>
<keyword evidence="4 13" id="KW-0521">NADP</keyword>
<keyword evidence="6 13" id="KW-0560">Oxidoreductase</keyword>
<comment type="similarity">
    <text evidence="1 13">Belongs to the DapB family.</text>
</comment>
<keyword evidence="3 13" id="KW-0028">Amino-acid biosynthesis</keyword>
<dbReference type="FunFam" id="3.30.360.10:FF:000004">
    <property type="entry name" value="4-hydroxy-tetrahydrodipicolinate reductase"/>
    <property type="match status" value="1"/>
</dbReference>
<evidence type="ECO:0000256" key="3">
    <source>
        <dbReference type="ARBA" id="ARBA00022605"/>
    </source>
</evidence>
<dbReference type="GO" id="GO:0009089">
    <property type="term" value="P:lysine biosynthetic process via diaminopimelate"/>
    <property type="evidence" value="ECO:0007669"/>
    <property type="project" value="UniProtKB-UniRule"/>
</dbReference>
<dbReference type="Gene3D" id="3.40.50.720">
    <property type="entry name" value="NAD(P)-binding Rossmann-like Domain"/>
    <property type="match status" value="1"/>
</dbReference>
<dbReference type="HAMAP" id="MF_00102">
    <property type="entry name" value="DapB"/>
    <property type="match status" value="1"/>
</dbReference>
<protein>
    <recommendedName>
        <fullName evidence="10 13">4-hydroxy-tetrahydrodipicolinate reductase</fullName>
        <shortName evidence="13">HTPA reductase</shortName>
        <ecNumber evidence="10 13">1.17.1.8</ecNumber>
    </recommendedName>
</protein>
<evidence type="ECO:0000256" key="13">
    <source>
        <dbReference type="HAMAP-Rule" id="MF_00102"/>
    </source>
</evidence>
<dbReference type="PROSITE" id="PS01298">
    <property type="entry name" value="DAPB"/>
    <property type="match status" value="1"/>
</dbReference>